<dbReference type="InterPro" id="IPR003703">
    <property type="entry name" value="Acyl_CoA_thio"/>
</dbReference>
<dbReference type="CDD" id="cd03444">
    <property type="entry name" value="Thioesterase_II_repeat1"/>
    <property type="match status" value="1"/>
</dbReference>
<evidence type="ECO:0000256" key="1">
    <source>
        <dbReference type="ARBA" id="ARBA00006538"/>
    </source>
</evidence>
<evidence type="ECO:0000313" key="7">
    <source>
        <dbReference type="Proteomes" id="UP000594637"/>
    </source>
</evidence>
<reference evidence="6 7" key="1">
    <citation type="submission" date="2020-11" db="EMBL/GenBank/DDBJ databases">
        <title>Actinomyces sp. ZJ750.</title>
        <authorList>
            <person name="Zhou J."/>
        </authorList>
    </citation>
    <scope>NUCLEOTIDE SEQUENCE [LARGE SCALE GENOMIC DNA]</scope>
    <source>
        <strain evidence="6 7">ZJ750</strain>
    </source>
</reference>
<proteinExistence type="inferred from homology"/>
<dbReference type="SUPFAM" id="SSF54637">
    <property type="entry name" value="Thioesterase/thiol ester dehydrase-isomerase"/>
    <property type="match status" value="2"/>
</dbReference>
<keyword evidence="2" id="KW-0378">Hydrolase</keyword>
<dbReference type="KEGG" id="arep:ID810_04220"/>
<dbReference type="InterPro" id="IPR049449">
    <property type="entry name" value="TesB_ACOT8-like_N"/>
</dbReference>
<dbReference type="GO" id="GO:0047617">
    <property type="term" value="F:fatty acyl-CoA hydrolase activity"/>
    <property type="evidence" value="ECO:0007669"/>
    <property type="project" value="InterPro"/>
</dbReference>
<evidence type="ECO:0000256" key="2">
    <source>
        <dbReference type="ARBA" id="ARBA00022801"/>
    </source>
</evidence>
<dbReference type="InterPro" id="IPR029069">
    <property type="entry name" value="HotDog_dom_sf"/>
</dbReference>
<dbReference type="InterPro" id="IPR025652">
    <property type="entry name" value="TesB_C"/>
</dbReference>
<evidence type="ECO:0000313" key="6">
    <source>
        <dbReference type="EMBL" id="QPL06135.1"/>
    </source>
</evidence>
<gene>
    <name evidence="6" type="ORF">ID810_04220</name>
</gene>
<evidence type="ECO:0000256" key="3">
    <source>
        <dbReference type="SAM" id="MobiDB-lite"/>
    </source>
</evidence>
<sequence>MTRPYPVPISSDEPLGSVTRVLALEETDGEDAFTGDSLPQHSGRVYGGQVVAQGLLAASATLIDDGDGPRLPHSVHAYFMRGGKPEAPIRFDVERMHDGRSFSQRRTTASQGGAAILTMVSSFQETQEGAEVQLPAPQVPRPEELTSALEIFRTIDHPVARFLGRTAAFDLRHVEGNIYLHPGEVVEGRQHLWARSRGQVPPEASQVVHRALLAYMCDQLMLEPALRSQGLSWRSEGMSLATLDHAQWFHRDVDVGDWLLFVQDSPTSQGGRSMARAEVFDAEGRLVSTIAQEGMVRMPTADRSGTGRWAIRVAEGDDGSPIPDPQADMAGDGHGGDAAKRDGALVGSQGHQPQQGVGVREHEPGV</sequence>
<dbReference type="PANTHER" id="PTHR11066">
    <property type="entry name" value="ACYL-COA THIOESTERASE"/>
    <property type="match status" value="1"/>
</dbReference>
<dbReference type="RefSeq" id="WP_166855551.1">
    <property type="nucleotide sequence ID" value="NZ_CP063989.1"/>
</dbReference>
<organism evidence="6 7">
    <name type="scientific">Actinomyces respiraculi</name>
    <dbReference type="NCBI Taxonomy" id="2744574"/>
    <lineage>
        <taxon>Bacteria</taxon>
        <taxon>Bacillati</taxon>
        <taxon>Actinomycetota</taxon>
        <taxon>Actinomycetes</taxon>
        <taxon>Actinomycetales</taxon>
        <taxon>Actinomycetaceae</taxon>
        <taxon>Actinomyces</taxon>
    </lineage>
</organism>
<dbReference type="CDD" id="cd03445">
    <property type="entry name" value="Thioesterase_II_repeat2"/>
    <property type="match status" value="1"/>
</dbReference>
<dbReference type="GO" id="GO:0006637">
    <property type="term" value="P:acyl-CoA metabolic process"/>
    <property type="evidence" value="ECO:0007669"/>
    <property type="project" value="InterPro"/>
</dbReference>
<keyword evidence="7" id="KW-1185">Reference proteome</keyword>
<protein>
    <submittedName>
        <fullName evidence="6">Thioesterase family protein</fullName>
    </submittedName>
</protein>
<accession>A0A7T0LLY5</accession>
<dbReference type="EMBL" id="CP063989">
    <property type="protein sequence ID" value="QPL06135.1"/>
    <property type="molecule type" value="Genomic_DNA"/>
</dbReference>
<dbReference type="Gene3D" id="2.40.160.210">
    <property type="entry name" value="Acyl-CoA thioesterase, double hotdog domain"/>
    <property type="match status" value="1"/>
</dbReference>
<dbReference type="Pfam" id="PF02551">
    <property type="entry name" value="Acyl_CoA_thio"/>
    <property type="match status" value="1"/>
</dbReference>
<comment type="similarity">
    <text evidence="1">Belongs to the C/M/P thioester hydrolase family.</text>
</comment>
<dbReference type="PANTHER" id="PTHR11066:SF34">
    <property type="entry name" value="ACYL-COENZYME A THIOESTERASE 8"/>
    <property type="match status" value="1"/>
</dbReference>
<dbReference type="Proteomes" id="UP000594637">
    <property type="component" value="Chromosome"/>
</dbReference>
<evidence type="ECO:0000259" key="4">
    <source>
        <dbReference type="Pfam" id="PF02551"/>
    </source>
</evidence>
<dbReference type="InterPro" id="IPR042171">
    <property type="entry name" value="Acyl-CoA_hotdog"/>
</dbReference>
<feature type="domain" description="Acyl-CoA thioesterase-like N-terminal HotDog" evidence="5">
    <location>
        <begin position="43"/>
        <end position="123"/>
    </location>
</feature>
<dbReference type="AlphaFoldDB" id="A0A7T0LLY5"/>
<feature type="compositionally biased region" description="Basic and acidic residues" evidence="3">
    <location>
        <begin position="334"/>
        <end position="343"/>
    </location>
</feature>
<name>A0A7T0LLY5_9ACTO</name>
<feature type="region of interest" description="Disordered" evidence="3">
    <location>
        <begin position="314"/>
        <end position="366"/>
    </location>
</feature>
<feature type="domain" description="Acyl-CoA thioesterase 2 C-terminal" evidence="4">
    <location>
        <begin position="180"/>
        <end position="295"/>
    </location>
</feature>
<dbReference type="GO" id="GO:0009062">
    <property type="term" value="P:fatty acid catabolic process"/>
    <property type="evidence" value="ECO:0007669"/>
    <property type="project" value="TreeGrafter"/>
</dbReference>
<dbReference type="Pfam" id="PF13622">
    <property type="entry name" value="4HBT_3"/>
    <property type="match status" value="1"/>
</dbReference>
<evidence type="ECO:0000259" key="5">
    <source>
        <dbReference type="Pfam" id="PF13622"/>
    </source>
</evidence>